<evidence type="ECO:0000256" key="3">
    <source>
        <dbReference type="ARBA" id="ARBA00022982"/>
    </source>
</evidence>
<dbReference type="PROSITE" id="PS00195">
    <property type="entry name" value="GLUTAREDOXIN_1"/>
    <property type="match status" value="1"/>
</dbReference>
<dbReference type="GO" id="GO:0045454">
    <property type="term" value="P:cell redox homeostasis"/>
    <property type="evidence" value="ECO:0007669"/>
    <property type="project" value="InterPro"/>
</dbReference>
<keyword evidence="3" id="KW-0249">Electron transport</keyword>
<dbReference type="AlphaFoldDB" id="A0A6J5ZXK8"/>
<reference evidence="7" key="1">
    <citation type="submission" date="2020-05" db="EMBL/GenBank/DDBJ databases">
        <authorList>
            <person name="Chiriac C."/>
            <person name="Salcher M."/>
            <person name="Ghai R."/>
            <person name="Kavagutti S V."/>
        </authorList>
    </citation>
    <scope>NUCLEOTIDE SEQUENCE</scope>
</reference>
<dbReference type="GO" id="GO:0005739">
    <property type="term" value="C:mitochondrion"/>
    <property type="evidence" value="ECO:0007669"/>
    <property type="project" value="TreeGrafter"/>
</dbReference>
<evidence type="ECO:0000313" key="7">
    <source>
        <dbReference type="EMBL" id="CAB4346112.1"/>
    </source>
</evidence>
<dbReference type="InterPro" id="IPR014025">
    <property type="entry name" value="Glutaredoxin_subgr"/>
</dbReference>
<dbReference type="PROSITE" id="PS51354">
    <property type="entry name" value="GLUTAREDOXIN_2"/>
    <property type="match status" value="1"/>
</dbReference>
<keyword evidence="5" id="KW-0676">Redox-active center</keyword>
<name>A0A6J5ZXK8_9ZZZZ</name>
<dbReference type="Gene3D" id="3.40.30.10">
    <property type="entry name" value="Glutaredoxin"/>
    <property type="match status" value="1"/>
</dbReference>
<comment type="similarity">
    <text evidence="1">Belongs to the glutaredoxin family.</text>
</comment>
<dbReference type="SUPFAM" id="SSF52833">
    <property type="entry name" value="Thioredoxin-like"/>
    <property type="match status" value="1"/>
</dbReference>
<dbReference type="InterPro" id="IPR011900">
    <property type="entry name" value="GRX_bact"/>
</dbReference>
<organism evidence="7">
    <name type="scientific">freshwater metagenome</name>
    <dbReference type="NCBI Taxonomy" id="449393"/>
    <lineage>
        <taxon>unclassified sequences</taxon>
        <taxon>metagenomes</taxon>
        <taxon>ecological metagenomes</taxon>
    </lineage>
</organism>
<keyword evidence="4" id="KW-1015">Disulfide bond</keyword>
<gene>
    <name evidence="7" type="ORF">UFOPK3547_01252</name>
</gene>
<dbReference type="InterPro" id="IPR002109">
    <property type="entry name" value="Glutaredoxin"/>
</dbReference>
<dbReference type="NCBIfam" id="TIGR02181">
    <property type="entry name" value="GRX_bact"/>
    <property type="match status" value="1"/>
</dbReference>
<evidence type="ECO:0000256" key="2">
    <source>
        <dbReference type="ARBA" id="ARBA00022448"/>
    </source>
</evidence>
<dbReference type="InterPro" id="IPR011767">
    <property type="entry name" value="GLR_AS"/>
</dbReference>
<evidence type="ECO:0000259" key="6">
    <source>
        <dbReference type="Pfam" id="PF00462"/>
    </source>
</evidence>
<dbReference type="PANTHER" id="PTHR46679:SF1">
    <property type="entry name" value="GLUTAREDOXIN-2, MITOCHONDRIAL"/>
    <property type="match status" value="1"/>
</dbReference>
<evidence type="ECO:0000256" key="5">
    <source>
        <dbReference type="ARBA" id="ARBA00023284"/>
    </source>
</evidence>
<dbReference type="EMBL" id="CAESAN010000112">
    <property type="protein sequence ID" value="CAB4346112.1"/>
    <property type="molecule type" value="Genomic_DNA"/>
</dbReference>
<dbReference type="GO" id="GO:0015035">
    <property type="term" value="F:protein-disulfide reductase activity"/>
    <property type="evidence" value="ECO:0007669"/>
    <property type="project" value="TreeGrafter"/>
</dbReference>
<evidence type="ECO:0000256" key="4">
    <source>
        <dbReference type="ARBA" id="ARBA00023157"/>
    </source>
</evidence>
<feature type="domain" description="Glutaredoxin" evidence="6">
    <location>
        <begin position="4"/>
        <end position="63"/>
    </location>
</feature>
<dbReference type="Pfam" id="PF00462">
    <property type="entry name" value="Glutaredoxin"/>
    <property type="match status" value="1"/>
</dbReference>
<dbReference type="PANTHER" id="PTHR46679">
    <property type="match status" value="1"/>
</dbReference>
<sequence>MANVVMYSSTPCPFCSQAKALLNAREIAFEEINLGMDADGRAALLEKTGMMTFPQIFIDDDLVGGFQELMAADQSGKLAELLNEA</sequence>
<protein>
    <submittedName>
        <fullName evidence="7">Unannotated protein</fullName>
    </submittedName>
</protein>
<keyword evidence="2" id="KW-0813">Transport</keyword>
<dbReference type="InterPro" id="IPR036249">
    <property type="entry name" value="Thioredoxin-like_sf"/>
</dbReference>
<accession>A0A6J5ZXK8</accession>
<dbReference type="PRINTS" id="PR00160">
    <property type="entry name" value="GLUTAREDOXIN"/>
</dbReference>
<proteinExistence type="inferred from homology"/>
<evidence type="ECO:0000256" key="1">
    <source>
        <dbReference type="ARBA" id="ARBA00007787"/>
    </source>
</evidence>